<name>A0A9P9XZ50_9HYPO</name>
<dbReference type="Proteomes" id="UP001055219">
    <property type="component" value="Unassembled WGS sequence"/>
</dbReference>
<dbReference type="GeneID" id="75826727"/>
<keyword evidence="2" id="KW-1185">Reference proteome</keyword>
<organism evidence="1 2">
    <name type="scientific">Emericellopsis cladophorae</name>
    <dbReference type="NCBI Taxonomy" id="2686198"/>
    <lineage>
        <taxon>Eukaryota</taxon>
        <taxon>Fungi</taxon>
        <taxon>Dikarya</taxon>
        <taxon>Ascomycota</taxon>
        <taxon>Pezizomycotina</taxon>
        <taxon>Sordariomycetes</taxon>
        <taxon>Hypocreomycetidae</taxon>
        <taxon>Hypocreales</taxon>
        <taxon>Bionectriaceae</taxon>
        <taxon>Emericellopsis</taxon>
    </lineage>
</organism>
<comment type="caution">
    <text evidence="1">The sequence shown here is derived from an EMBL/GenBank/DDBJ whole genome shotgun (WGS) entry which is preliminary data.</text>
</comment>
<reference evidence="1" key="1">
    <citation type="journal article" date="2021" name="J Fungi (Basel)">
        <title>Genomic and Metabolomic Analyses of the Marine Fungus Emericellopsis cladophorae: Insights into Saltwater Adaptability Mechanisms and Its Biosynthetic Potential.</title>
        <authorList>
            <person name="Goncalves M.F.M."/>
            <person name="Hilario S."/>
            <person name="Van de Peer Y."/>
            <person name="Esteves A.C."/>
            <person name="Alves A."/>
        </authorList>
    </citation>
    <scope>NUCLEOTIDE SEQUENCE</scope>
    <source>
        <strain evidence="1">MUM 19.33</strain>
    </source>
</reference>
<gene>
    <name evidence="1" type="ORF">J7T54_000206</name>
</gene>
<protein>
    <submittedName>
        <fullName evidence="1">Uncharacterized protein</fullName>
    </submittedName>
</protein>
<reference evidence="1" key="2">
    <citation type="submission" date="2022-07" db="EMBL/GenBank/DDBJ databases">
        <authorList>
            <person name="Goncalves M.F.M."/>
            <person name="Hilario S."/>
            <person name="Van De Peer Y."/>
            <person name="Esteves A.C."/>
            <person name="Alves A."/>
        </authorList>
    </citation>
    <scope>NUCLEOTIDE SEQUENCE</scope>
    <source>
        <strain evidence="1">MUM 19.33</strain>
    </source>
</reference>
<dbReference type="AlphaFoldDB" id="A0A9P9XZ50"/>
<proteinExistence type="predicted"/>
<accession>A0A9P9XZ50</accession>
<evidence type="ECO:0000313" key="2">
    <source>
        <dbReference type="Proteomes" id="UP001055219"/>
    </source>
</evidence>
<dbReference type="RefSeq" id="XP_051361422.1">
    <property type="nucleotide sequence ID" value="XM_051507467.1"/>
</dbReference>
<sequence length="266" mass="31613">MITSQIKSVFEKFRERRKTSGGVLDLLEEVLRLSDKFEREWDAHIANNTLSQRDADIFKRFFGTWEDLDTMIAKSLDDARSYLWRANKERPDIVAAMVRIETIWESLKALHERVHEEIEKLRRVNLIPYRPLAETSAKLTMITARHRIQFDSLRAQRKRQKGMVALLTYIESQGANFQKDWEQAILRNKFTIEEARLFKCYTESWERMSDMVTVALDDARTFHKKNGADFDVDIQVRYVEALWSRLKHLSKVVNEEIDEFRKKKLL</sequence>
<dbReference type="EMBL" id="JAGIXG020000031">
    <property type="protein sequence ID" value="KAI6780566.1"/>
    <property type="molecule type" value="Genomic_DNA"/>
</dbReference>
<evidence type="ECO:0000313" key="1">
    <source>
        <dbReference type="EMBL" id="KAI6780566.1"/>
    </source>
</evidence>
<dbReference type="OrthoDB" id="10377506at2759"/>